<proteinExistence type="predicted"/>
<dbReference type="InterPro" id="IPR000878">
    <property type="entry name" value="4pyrrol_Mease"/>
</dbReference>
<dbReference type="Gene3D" id="3.30.950.10">
    <property type="entry name" value="Methyltransferase, Cobalt-precorrin-4 Transmethylase, Domain 2"/>
    <property type="match status" value="1"/>
</dbReference>
<dbReference type="CDD" id="cd02440">
    <property type="entry name" value="AdoMet_MTases"/>
    <property type="match status" value="1"/>
</dbReference>
<dbReference type="Gene3D" id="3.40.50.150">
    <property type="entry name" value="Vaccinia Virus protein VP39"/>
    <property type="match status" value="1"/>
</dbReference>
<dbReference type="InterPro" id="IPR014776">
    <property type="entry name" value="4pyrrole_Mease_sub2"/>
</dbReference>
<name>A0A329TTK0_9FIRM</name>
<evidence type="ECO:0000256" key="2">
    <source>
        <dbReference type="ARBA" id="ARBA00022573"/>
    </source>
</evidence>
<dbReference type="PANTHER" id="PTHR43182">
    <property type="entry name" value="COBALT-PRECORRIN-6B C(15)-METHYLTRANSFERASE (DECARBOXYLATING)"/>
    <property type="match status" value="1"/>
</dbReference>
<dbReference type="PIRSF" id="PIRSF036428">
    <property type="entry name" value="CobL"/>
    <property type="match status" value="1"/>
</dbReference>
<keyword evidence="3" id="KW-0489">Methyltransferase</keyword>
<dbReference type="PANTHER" id="PTHR43182:SF1">
    <property type="entry name" value="COBALT-PRECORRIN-7 C(5)-METHYLTRANSFERASE"/>
    <property type="match status" value="1"/>
</dbReference>
<gene>
    <name evidence="7" type="ORF">C4N25_00455</name>
</gene>
<dbReference type="GO" id="GO:0000179">
    <property type="term" value="F:rRNA (adenine-N6,N6-)-dimethyltransferase activity"/>
    <property type="evidence" value="ECO:0007669"/>
    <property type="project" value="InterPro"/>
</dbReference>
<dbReference type="SUPFAM" id="SSF53790">
    <property type="entry name" value="Tetrapyrrole methylase"/>
    <property type="match status" value="1"/>
</dbReference>
<dbReference type="Proteomes" id="UP000251634">
    <property type="component" value="Unassembled WGS sequence"/>
</dbReference>
<dbReference type="UniPathway" id="UPA00148"/>
<reference evidence="7 8" key="1">
    <citation type="submission" date="2018-02" db="EMBL/GenBank/DDBJ databases">
        <title>Complete genome sequencing of Faecalibacterium prausnitzii strains isolated from the human gut.</title>
        <authorList>
            <person name="Fitzgerald B.C."/>
            <person name="Shkoporov A.N."/>
            <person name="Ross P.R."/>
            <person name="Hill C."/>
        </authorList>
    </citation>
    <scope>NUCLEOTIDE SEQUENCE [LARGE SCALE GENOMIC DNA]</scope>
    <source>
        <strain evidence="7 8">APC942/8-14-2</strain>
    </source>
</reference>
<evidence type="ECO:0000256" key="3">
    <source>
        <dbReference type="ARBA" id="ARBA00022603"/>
    </source>
</evidence>
<dbReference type="InterPro" id="IPR012818">
    <property type="entry name" value="CbiE"/>
</dbReference>
<dbReference type="NCBIfam" id="TIGR02467">
    <property type="entry name" value="CbiE"/>
    <property type="match status" value="1"/>
</dbReference>
<keyword evidence="4" id="KW-0808">Transferase</keyword>
<organism evidence="7 8">
    <name type="scientific">Faecalibacterium prausnitzii</name>
    <dbReference type="NCBI Taxonomy" id="853"/>
    <lineage>
        <taxon>Bacteria</taxon>
        <taxon>Bacillati</taxon>
        <taxon>Bacillota</taxon>
        <taxon>Clostridia</taxon>
        <taxon>Eubacteriales</taxon>
        <taxon>Oscillospiraceae</taxon>
        <taxon>Faecalibacterium</taxon>
    </lineage>
</organism>
<dbReference type="GO" id="GO:0009236">
    <property type="term" value="P:cobalamin biosynthetic process"/>
    <property type="evidence" value="ECO:0007669"/>
    <property type="project" value="UniProtKB-UniPathway"/>
</dbReference>
<dbReference type="InterPro" id="IPR020596">
    <property type="entry name" value="rRNA_Ade_Mease_Trfase_CS"/>
</dbReference>
<dbReference type="Pfam" id="PF00590">
    <property type="entry name" value="TP_methylase"/>
    <property type="match status" value="1"/>
</dbReference>
<dbReference type="InterPro" id="IPR014008">
    <property type="entry name" value="Cbl_synth_MTase_CbiT"/>
</dbReference>
<dbReference type="SUPFAM" id="SSF53335">
    <property type="entry name" value="S-adenosyl-L-methionine-dependent methyltransferases"/>
    <property type="match status" value="1"/>
</dbReference>
<evidence type="ECO:0000256" key="5">
    <source>
        <dbReference type="ARBA" id="ARBA00022691"/>
    </source>
</evidence>
<dbReference type="CDD" id="cd11644">
    <property type="entry name" value="Precorrin-6Y-MT"/>
    <property type="match status" value="1"/>
</dbReference>
<comment type="pathway">
    <text evidence="1">Cofactor biosynthesis; adenosylcobalamin biosynthesis.</text>
</comment>
<dbReference type="NCBIfam" id="TIGR02469">
    <property type="entry name" value="CbiT"/>
    <property type="match status" value="1"/>
</dbReference>
<evidence type="ECO:0000256" key="4">
    <source>
        <dbReference type="ARBA" id="ARBA00022679"/>
    </source>
</evidence>
<dbReference type="RefSeq" id="WP_112114554.1">
    <property type="nucleotide sequence ID" value="NZ_PRKZ01000001.1"/>
</dbReference>
<dbReference type="GO" id="GO:0008276">
    <property type="term" value="F:protein methyltransferase activity"/>
    <property type="evidence" value="ECO:0007669"/>
    <property type="project" value="InterPro"/>
</dbReference>
<evidence type="ECO:0000313" key="8">
    <source>
        <dbReference type="Proteomes" id="UP000251634"/>
    </source>
</evidence>
<dbReference type="AlphaFoldDB" id="A0A329TTK0"/>
<evidence type="ECO:0000313" key="7">
    <source>
        <dbReference type="EMBL" id="RAW51918.1"/>
    </source>
</evidence>
<dbReference type="InterPro" id="IPR014777">
    <property type="entry name" value="4pyrrole_Mease_sub1"/>
</dbReference>
<dbReference type="InterPro" id="IPR006365">
    <property type="entry name" value="Cbl_synth_CobL"/>
</dbReference>
<evidence type="ECO:0000256" key="1">
    <source>
        <dbReference type="ARBA" id="ARBA00004953"/>
    </source>
</evidence>
<protein>
    <submittedName>
        <fullName evidence="7">Cobalamin biosynthesis bifunctional protein CbiET</fullName>
    </submittedName>
</protein>
<dbReference type="InterPro" id="IPR029063">
    <property type="entry name" value="SAM-dependent_MTases_sf"/>
</dbReference>
<feature type="domain" description="Tetrapyrrole methylase" evidence="6">
    <location>
        <begin position="2"/>
        <end position="191"/>
    </location>
</feature>
<dbReference type="Gene3D" id="3.40.1010.10">
    <property type="entry name" value="Cobalt-precorrin-4 Transmethylase, Domain 1"/>
    <property type="match status" value="1"/>
</dbReference>
<dbReference type="PROSITE" id="PS01131">
    <property type="entry name" value="RRNA_A_DIMETH"/>
    <property type="match status" value="1"/>
</dbReference>
<sequence length="404" mass="41906">MKITLIGMGSGCPESLTVQGYAALREADLILGARRLLSALPAGCTENRAAAYLPDEILELLYASGCENAALLYSGDTGFYSGASALVERLQAQGYQPVVLPGLSSVQMLSAALGRPWQDWKLVSAHGRACDPVAECMEGRPTFFLTGGSESPATLCAQLAAEGFGKLAAAVGENLGTPEQKVYTGTVGQLAASHFESLSVLLVEAAQVPSRRTQGLPDEAFARGKVPMTKQEVRAAVLAKLGVQPGELLWDVGAGTGSVSVELALAAPRGRVYAVECDPEACALIRQNKEKFAVRNLTLVEGTAPAALENLPAPDAVFIGGTKGNMAAVVEAALARNPAARVCISAIALETLSAAVAALTAHGLQAEVCQISVSRAKAAGKLHLLMANNPIFLITRADEAEKSV</sequence>
<keyword evidence="5" id="KW-0949">S-adenosyl-L-methionine</keyword>
<accession>A0A329TTK0</accession>
<keyword evidence="2" id="KW-0169">Cobalamin biosynthesis</keyword>
<dbReference type="InterPro" id="IPR050714">
    <property type="entry name" value="Cobalamin_biosynth_MTase"/>
</dbReference>
<evidence type="ECO:0000259" key="6">
    <source>
        <dbReference type="Pfam" id="PF00590"/>
    </source>
</evidence>
<comment type="caution">
    <text evidence="7">The sequence shown here is derived from an EMBL/GenBank/DDBJ whole genome shotgun (WGS) entry which is preliminary data.</text>
</comment>
<dbReference type="EMBL" id="PRKZ01000001">
    <property type="protein sequence ID" value="RAW51918.1"/>
    <property type="molecule type" value="Genomic_DNA"/>
</dbReference>
<dbReference type="InterPro" id="IPR035996">
    <property type="entry name" value="4pyrrol_Methylase_sf"/>
</dbReference>